<evidence type="ECO:0000256" key="9">
    <source>
        <dbReference type="PROSITE-ProRule" id="PRU01330"/>
    </source>
</evidence>
<evidence type="ECO:0000256" key="7">
    <source>
        <dbReference type="ARBA" id="ARBA00022840"/>
    </source>
</evidence>
<dbReference type="GO" id="GO:0005737">
    <property type="term" value="C:cytoplasm"/>
    <property type="evidence" value="ECO:0007669"/>
    <property type="project" value="UniProtKB-SubCell"/>
</dbReference>
<evidence type="ECO:0000256" key="5">
    <source>
        <dbReference type="ARBA" id="ARBA00022598"/>
    </source>
</evidence>
<evidence type="ECO:0000256" key="1">
    <source>
        <dbReference type="ARBA" id="ARBA00004496"/>
    </source>
</evidence>
<evidence type="ECO:0000256" key="6">
    <source>
        <dbReference type="ARBA" id="ARBA00022741"/>
    </source>
</evidence>
<accession>A0A8S1LA83</accession>
<evidence type="ECO:0000256" key="2">
    <source>
        <dbReference type="ARBA" id="ARBA00009897"/>
    </source>
</evidence>
<dbReference type="Pfam" id="PF00120">
    <property type="entry name" value="Gln-synt_C"/>
    <property type="match status" value="1"/>
</dbReference>
<dbReference type="AlphaFoldDB" id="A0A8S1LA83"/>
<gene>
    <name evidence="12" type="ORF">PPRIM_AZ9-3.1.T0290240</name>
</gene>
<comment type="subcellular location">
    <subcellularLocation>
        <location evidence="1">Cytoplasm</location>
    </subcellularLocation>
</comment>
<evidence type="ECO:0000256" key="3">
    <source>
        <dbReference type="ARBA" id="ARBA00012937"/>
    </source>
</evidence>
<name>A0A8S1LA83_PARPR</name>
<dbReference type="PANTHER" id="PTHR20852:SF57">
    <property type="entry name" value="GLUTAMINE SYNTHETASE 2 CYTOPLASMIC"/>
    <property type="match status" value="1"/>
</dbReference>
<reference evidence="12" key="1">
    <citation type="submission" date="2021-01" db="EMBL/GenBank/DDBJ databases">
        <authorList>
            <consortium name="Genoscope - CEA"/>
            <person name="William W."/>
        </authorList>
    </citation>
    <scope>NUCLEOTIDE SEQUENCE</scope>
</reference>
<evidence type="ECO:0000313" key="12">
    <source>
        <dbReference type="EMBL" id="CAD8059914.1"/>
    </source>
</evidence>
<dbReference type="GO" id="GO:0006542">
    <property type="term" value="P:glutamine biosynthetic process"/>
    <property type="evidence" value="ECO:0007669"/>
    <property type="project" value="InterPro"/>
</dbReference>
<dbReference type="InterPro" id="IPR008146">
    <property type="entry name" value="Gln_synth_cat_dom"/>
</dbReference>
<dbReference type="EMBL" id="CAJJDM010000028">
    <property type="protein sequence ID" value="CAD8059914.1"/>
    <property type="molecule type" value="Genomic_DNA"/>
</dbReference>
<keyword evidence="4" id="KW-0963">Cytoplasm</keyword>
<comment type="caution">
    <text evidence="12">The sequence shown here is derived from an EMBL/GenBank/DDBJ whole genome shotgun (WGS) entry which is preliminary data.</text>
</comment>
<dbReference type="GO" id="GO:0005524">
    <property type="term" value="F:ATP binding"/>
    <property type="evidence" value="ECO:0007669"/>
    <property type="project" value="UniProtKB-KW"/>
</dbReference>
<dbReference type="EC" id="6.3.1.2" evidence="3"/>
<dbReference type="GO" id="GO:0004356">
    <property type="term" value="F:glutamine synthetase activity"/>
    <property type="evidence" value="ECO:0007669"/>
    <property type="project" value="UniProtKB-EC"/>
</dbReference>
<dbReference type="InterPro" id="IPR050292">
    <property type="entry name" value="Glutamine_Synthetase"/>
</dbReference>
<dbReference type="PANTHER" id="PTHR20852">
    <property type="entry name" value="GLUTAMINE SYNTHETASE"/>
    <property type="match status" value="1"/>
</dbReference>
<feature type="domain" description="GS beta-grasp" evidence="10">
    <location>
        <begin position="23"/>
        <end position="103"/>
    </location>
</feature>
<evidence type="ECO:0000259" key="10">
    <source>
        <dbReference type="PROSITE" id="PS51986"/>
    </source>
</evidence>
<keyword evidence="7" id="KW-0067">ATP-binding</keyword>
<dbReference type="PROSITE" id="PS51986">
    <property type="entry name" value="GS_BETA_GRASP"/>
    <property type="match status" value="1"/>
</dbReference>
<protein>
    <recommendedName>
        <fullName evidence="3">glutamine synthetase</fullName>
        <ecNumber evidence="3">6.3.1.2</ecNumber>
    </recommendedName>
</protein>
<dbReference type="OMA" id="HAVACLY"/>
<dbReference type="Proteomes" id="UP000688137">
    <property type="component" value="Unassembled WGS sequence"/>
</dbReference>
<dbReference type="InterPro" id="IPR008147">
    <property type="entry name" value="Gln_synt_N"/>
</dbReference>
<feature type="domain" description="GS catalytic" evidence="11">
    <location>
        <begin position="111"/>
        <end position="380"/>
    </location>
</feature>
<keyword evidence="6" id="KW-0547">Nucleotide-binding</keyword>
<organism evidence="12 13">
    <name type="scientific">Paramecium primaurelia</name>
    <dbReference type="NCBI Taxonomy" id="5886"/>
    <lineage>
        <taxon>Eukaryota</taxon>
        <taxon>Sar</taxon>
        <taxon>Alveolata</taxon>
        <taxon>Ciliophora</taxon>
        <taxon>Intramacronucleata</taxon>
        <taxon>Oligohymenophorea</taxon>
        <taxon>Peniculida</taxon>
        <taxon>Parameciidae</taxon>
        <taxon>Paramecium</taxon>
    </lineage>
</organism>
<dbReference type="PROSITE" id="PS51987">
    <property type="entry name" value="GS_CATALYTIC"/>
    <property type="match status" value="1"/>
</dbReference>
<evidence type="ECO:0000313" key="13">
    <source>
        <dbReference type="Proteomes" id="UP000688137"/>
    </source>
</evidence>
<dbReference type="FunFam" id="3.30.590.10:FF:000011">
    <property type="entry name" value="Glutamine synthetase"/>
    <property type="match status" value="1"/>
</dbReference>
<evidence type="ECO:0000256" key="8">
    <source>
        <dbReference type="ARBA" id="ARBA00049436"/>
    </source>
</evidence>
<keyword evidence="13" id="KW-1185">Reference proteome</keyword>
<keyword evidence="5" id="KW-0436">Ligase</keyword>
<evidence type="ECO:0000259" key="11">
    <source>
        <dbReference type="PROSITE" id="PS51987"/>
    </source>
</evidence>
<comment type="catalytic activity">
    <reaction evidence="8">
        <text>L-glutamate + NH4(+) + ATP = L-glutamine + ADP + phosphate + H(+)</text>
        <dbReference type="Rhea" id="RHEA:16169"/>
        <dbReference type="ChEBI" id="CHEBI:15378"/>
        <dbReference type="ChEBI" id="CHEBI:28938"/>
        <dbReference type="ChEBI" id="CHEBI:29985"/>
        <dbReference type="ChEBI" id="CHEBI:30616"/>
        <dbReference type="ChEBI" id="CHEBI:43474"/>
        <dbReference type="ChEBI" id="CHEBI:58359"/>
        <dbReference type="ChEBI" id="CHEBI:456216"/>
        <dbReference type="EC" id="6.3.1.2"/>
    </reaction>
</comment>
<comment type="similarity">
    <text evidence="2 9">Belongs to the glutamine synthetase family.</text>
</comment>
<evidence type="ECO:0000256" key="4">
    <source>
        <dbReference type="ARBA" id="ARBA00022490"/>
    </source>
</evidence>
<proteinExistence type="inferred from homology"/>
<sequence>MTEQLENLRNFNHYKLNTNVKVTLAEYIWIDGTGLGLRSKTKVFHHEIKQLSDLEWWTYDGSSTEQANTKWSEIYLKPVVYVRDPFRGAPHLLVLCETYLPDKKTPARYNFRWLAQEIMEKAKEHNPWFGIEQEYYLLKRTGTTHTWPLGWPNGGFPHPQGRYYCSIGERNNFGRALAEAHQRACLNAGLKLAGINAEAAPSQYEFQIGIAQGIEAGDHLWLARYILERIGEEFGIDINYDPKPIKGNWSGSGAHFNYSDSKTRGEGGYQYILKTLIPELEKYHEQSLFLYGSNNVDRLTGAHETSEYGKFTWGDGSRGGSVRIPIITKELGQGYFEDRRPAANIDPYLVGSVLVDITLLGGTNLEKLKQELFKSSQPLS</sequence>
<dbReference type="SMART" id="SM01230">
    <property type="entry name" value="Gln-synt_C"/>
    <property type="match status" value="1"/>
</dbReference>